<dbReference type="Gene3D" id="2.60.120.1440">
    <property type="match status" value="1"/>
</dbReference>
<dbReference type="PANTHER" id="PTHR38731:SF1">
    <property type="entry name" value="FECR PROTEIN DOMAIN-CONTAINING PROTEIN"/>
    <property type="match status" value="1"/>
</dbReference>
<dbReference type="AlphaFoldDB" id="E1YBA9"/>
<dbReference type="PROSITE" id="PS51257">
    <property type="entry name" value="PROKAR_LIPOPROTEIN"/>
    <property type="match status" value="1"/>
</dbReference>
<keyword evidence="1" id="KW-0472">Membrane</keyword>
<feature type="transmembrane region" description="Helical" evidence="1">
    <location>
        <begin position="12"/>
        <end position="32"/>
    </location>
</feature>
<dbReference type="PANTHER" id="PTHR38731">
    <property type="entry name" value="LIPL45-RELATED LIPOPROTEIN-RELATED"/>
    <property type="match status" value="1"/>
</dbReference>
<keyword evidence="1" id="KW-1133">Transmembrane helix</keyword>
<protein>
    <recommendedName>
        <fullName evidence="2">FecR protein domain-containing protein</fullName>
    </recommendedName>
</protein>
<feature type="domain" description="FecR protein" evidence="2">
    <location>
        <begin position="86"/>
        <end position="182"/>
    </location>
</feature>
<dbReference type="InterPro" id="IPR006860">
    <property type="entry name" value="FecR"/>
</dbReference>
<evidence type="ECO:0000259" key="2">
    <source>
        <dbReference type="Pfam" id="PF04773"/>
    </source>
</evidence>
<organism evidence="3">
    <name type="scientific">uncultured Desulfobacterium sp</name>
    <dbReference type="NCBI Taxonomy" id="201089"/>
    <lineage>
        <taxon>Bacteria</taxon>
        <taxon>Pseudomonadati</taxon>
        <taxon>Thermodesulfobacteriota</taxon>
        <taxon>Desulfobacteria</taxon>
        <taxon>Desulfobacterales</taxon>
        <taxon>Desulfobacteriaceae</taxon>
        <taxon>Desulfobacterium</taxon>
        <taxon>environmental samples</taxon>
    </lineage>
</organism>
<name>E1YBA9_9BACT</name>
<proteinExistence type="predicted"/>
<dbReference type="Pfam" id="PF04773">
    <property type="entry name" value="FecR"/>
    <property type="match status" value="1"/>
</dbReference>
<gene>
    <name evidence="3" type="ORF">N47_C18440</name>
</gene>
<evidence type="ECO:0000256" key="1">
    <source>
        <dbReference type="SAM" id="Phobius"/>
    </source>
</evidence>
<dbReference type="EMBL" id="FR695867">
    <property type="protein sequence ID" value="CBX27786.1"/>
    <property type="molecule type" value="Genomic_DNA"/>
</dbReference>
<sequence length="349" mass="37181">MPRTNAFYKDMVSRFLIILILSVSCNVFYPGFVCAENMLPKDLIVKDSLGPSIGKILYVKPDVIIIHSDKKFGYRAKANLALFEKDTLITQETGRIEIGLNDGSTLILSPKTKLELSENVYDSSKSIRSSLVDMYVGKARFLVTKLANFRLSGFKVKTATAIAGVRGSDFVITASPVSTQIAALAQTSLEVASIKSPDKIILLSDFERISVEKDALPSPVEKIPAQEIDRILNEFQPSPGSKISEKSAIINKLSGKNLTNIAIGKGSEANLGNVKITGSNIKGAIINDASGSNITNIASGTNSKANLGSVKVENSNIKGAIVNKSKGTNVSNVAAGTEAKANTSSVIVE</sequence>
<accession>E1YBA9</accession>
<reference evidence="3" key="1">
    <citation type="journal article" date="2011" name="Environ. Microbiol.">
        <title>Genomic insights into the metabolic potential of the polycyclic aromatic hydrocarbon degrading sulfate-reducing Deltaproteobacterium N47.</title>
        <authorList>
            <person name="Bergmann F."/>
            <person name="Selesi D."/>
            <person name="Weinmaier T."/>
            <person name="Tischler P."/>
            <person name="Rattei T."/>
            <person name="Meckenstock R.U."/>
        </authorList>
    </citation>
    <scope>NUCLEOTIDE SEQUENCE</scope>
</reference>
<keyword evidence="1" id="KW-0812">Transmembrane</keyword>
<evidence type="ECO:0000313" key="3">
    <source>
        <dbReference type="EMBL" id="CBX27786.1"/>
    </source>
</evidence>